<evidence type="ECO:0000313" key="1">
    <source>
        <dbReference type="EMBL" id="GEK28127.1"/>
    </source>
</evidence>
<proteinExistence type="predicted"/>
<dbReference type="EMBL" id="BJUD01000004">
    <property type="protein sequence ID" value="GEK28127.1"/>
    <property type="molecule type" value="Genomic_DNA"/>
</dbReference>
<name>A0A510VMK3_9LACO</name>
<comment type="caution">
    <text evidence="1">The sequence shown here is derived from an EMBL/GenBank/DDBJ whole genome shotgun (WGS) entry which is preliminary data.</text>
</comment>
<accession>A0A510VMK3</accession>
<dbReference type="AlphaFoldDB" id="A0A510VMK3"/>
<gene>
    <name evidence="1" type="ORF">LSI01_04380</name>
</gene>
<evidence type="ECO:0000313" key="2">
    <source>
        <dbReference type="Proteomes" id="UP000321429"/>
    </source>
</evidence>
<dbReference type="Proteomes" id="UP000321429">
    <property type="component" value="Unassembled WGS sequence"/>
</dbReference>
<protein>
    <submittedName>
        <fullName evidence="1">Uncharacterized protein</fullName>
    </submittedName>
</protein>
<reference evidence="1 2" key="1">
    <citation type="submission" date="2019-07" db="EMBL/GenBank/DDBJ databases">
        <title>Whole genome shotgun sequence of Lactobacillus siliginis NBRC 101315.</title>
        <authorList>
            <person name="Hosoyama A."/>
            <person name="Uohara A."/>
            <person name="Ohji S."/>
            <person name="Ichikawa N."/>
        </authorList>
    </citation>
    <scope>NUCLEOTIDE SEQUENCE [LARGE SCALE GENOMIC DNA]</scope>
    <source>
        <strain evidence="1 2">NBRC 101315</strain>
    </source>
</reference>
<sequence>MGESNLMYILADFTSKMIWNKVLNPIINDWGLDIKFDSHGNFELFDVTIVQAYLRFNRPGRTSIPGTLLSLRITLSIFYCNE</sequence>
<organism evidence="1 2">
    <name type="scientific">Furfurilactobacillus siliginis</name>
    <dbReference type="NCBI Taxonomy" id="348151"/>
    <lineage>
        <taxon>Bacteria</taxon>
        <taxon>Bacillati</taxon>
        <taxon>Bacillota</taxon>
        <taxon>Bacilli</taxon>
        <taxon>Lactobacillales</taxon>
        <taxon>Lactobacillaceae</taxon>
        <taxon>Furfurilactobacillus</taxon>
    </lineage>
</organism>